<evidence type="ECO:0000313" key="4">
    <source>
        <dbReference type="Proteomes" id="UP000228626"/>
    </source>
</evidence>
<dbReference type="GO" id="GO:0016020">
    <property type="term" value="C:membrane"/>
    <property type="evidence" value="ECO:0007669"/>
    <property type="project" value="InterPro"/>
</dbReference>
<evidence type="ECO:0000256" key="1">
    <source>
        <dbReference type="SAM" id="Phobius"/>
    </source>
</evidence>
<feature type="transmembrane region" description="Helical" evidence="1">
    <location>
        <begin position="66"/>
        <end position="85"/>
    </location>
</feature>
<accession>A0A2H0V377</accession>
<dbReference type="InterPro" id="IPR000620">
    <property type="entry name" value="EamA_dom"/>
</dbReference>
<keyword evidence="1" id="KW-0812">Transmembrane</keyword>
<keyword evidence="1" id="KW-0472">Membrane</keyword>
<feature type="domain" description="EamA" evidence="2">
    <location>
        <begin position="178"/>
        <end position="315"/>
    </location>
</feature>
<proteinExistence type="predicted"/>
<feature type="transmembrane region" description="Helical" evidence="1">
    <location>
        <begin position="6"/>
        <end position="25"/>
    </location>
</feature>
<comment type="caution">
    <text evidence="3">The sequence shown here is derived from an EMBL/GenBank/DDBJ whole genome shotgun (WGS) entry which is preliminary data.</text>
</comment>
<dbReference type="SUPFAM" id="SSF103481">
    <property type="entry name" value="Multidrug resistance efflux transporter EmrE"/>
    <property type="match status" value="1"/>
</dbReference>
<name>A0A2H0V377_9BACT</name>
<sequence>MSNLTILYILTLTSALIAGAKNVLIKRMFIAKAHEHVIGFWTNLGVAFICYAGGIYIYGIPDIRPGFWLPFFITAFLNIFIIYLGHMKAMKFEDASITAPLGTVSPVIVILTAYIIVGQIPTFWGKIGIVLFALGTYVLQLKGAEVQLPNWMLAVLPAKIQPQVVFFLGPWLRIAKSKGARLALFGALLSAVSINYDWLAIKQTDPLFFTASGFLVVALAVLIKSVISGEWQEIPAEKKAQSTKALAIGIFWGVGCGLTNTAFWYGIVPYVSSLRRSQILFTVILAYFFLKQERGFIAIRLIAAAIITAGAILIAF</sequence>
<reference evidence="4" key="1">
    <citation type="submission" date="2017-09" db="EMBL/GenBank/DDBJ databases">
        <title>Depth-based differentiation of microbial function through sediment-hosted aquifers and enrichment of novel symbionts in the deep terrestrial subsurface.</title>
        <authorList>
            <person name="Probst A.J."/>
            <person name="Ladd B."/>
            <person name="Jarett J.K."/>
            <person name="Geller-Mcgrath D.E."/>
            <person name="Sieber C.M.K."/>
            <person name="Emerson J.B."/>
            <person name="Anantharaman K."/>
            <person name="Thomas B.C."/>
            <person name="Malmstrom R."/>
            <person name="Stieglmeier M."/>
            <person name="Klingl A."/>
            <person name="Woyke T."/>
            <person name="Ryan C.M."/>
            <person name="Banfield J.F."/>
        </authorList>
    </citation>
    <scope>NUCLEOTIDE SEQUENCE [LARGE SCALE GENOMIC DNA]</scope>
</reference>
<evidence type="ECO:0000259" key="2">
    <source>
        <dbReference type="Pfam" id="PF00892"/>
    </source>
</evidence>
<organism evidence="3 4">
    <name type="scientific">Candidatus Falkowbacteria bacterium CG10_big_fil_rev_8_21_14_0_10_43_10</name>
    <dbReference type="NCBI Taxonomy" id="1974567"/>
    <lineage>
        <taxon>Bacteria</taxon>
        <taxon>Candidatus Falkowiibacteriota</taxon>
    </lineage>
</organism>
<dbReference type="Pfam" id="PF00892">
    <property type="entry name" value="EamA"/>
    <property type="match status" value="2"/>
</dbReference>
<feature type="transmembrane region" description="Helical" evidence="1">
    <location>
        <begin position="207"/>
        <end position="227"/>
    </location>
</feature>
<feature type="transmembrane region" description="Helical" evidence="1">
    <location>
        <begin position="37"/>
        <end position="60"/>
    </location>
</feature>
<evidence type="ECO:0000313" key="3">
    <source>
        <dbReference type="EMBL" id="PIR93547.1"/>
    </source>
</evidence>
<feature type="transmembrane region" description="Helical" evidence="1">
    <location>
        <begin position="123"/>
        <end position="139"/>
    </location>
</feature>
<dbReference type="Proteomes" id="UP000228626">
    <property type="component" value="Unassembled WGS sequence"/>
</dbReference>
<feature type="transmembrane region" description="Helical" evidence="1">
    <location>
        <begin position="182"/>
        <end position="201"/>
    </location>
</feature>
<keyword evidence="1" id="KW-1133">Transmembrane helix</keyword>
<dbReference type="AlphaFoldDB" id="A0A2H0V377"/>
<dbReference type="InterPro" id="IPR037185">
    <property type="entry name" value="EmrE-like"/>
</dbReference>
<feature type="transmembrane region" description="Helical" evidence="1">
    <location>
        <begin position="297"/>
        <end position="315"/>
    </location>
</feature>
<feature type="domain" description="EamA" evidence="2">
    <location>
        <begin position="8"/>
        <end position="139"/>
    </location>
</feature>
<dbReference type="EMBL" id="PFAR01000001">
    <property type="protein sequence ID" value="PIR93547.1"/>
    <property type="molecule type" value="Genomic_DNA"/>
</dbReference>
<protein>
    <recommendedName>
        <fullName evidence="2">EamA domain-containing protein</fullName>
    </recommendedName>
</protein>
<gene>
    <name evidence="3" type="ORF">COT99_00045</name>
</gene>
<feature type="transmembrane region" description="Helical" evidence="1">
    <location>
        <begin position="248"/>
        <end position="267"/>
    </location>
</feature>
<feature type="transmembrane region" description="Helical" evidence="1">
    <location>
        <begin position="97"/>
        <end position="117"/>
    </location>
</feature>